<name>A0A4U2Y1B0_9BACI</name>
<evidence type="ECO:0000313" key="3">
    <source>
        <dbReference type="Proteomes" id="UP000308744"/>
    </source>
</evidence>
<evidence type="ECO:0000256" key="1">
    <source>
        <dbReference type="ARBA" id="ARBA00023125"/>
    </source>
</evidence>
<keyword evidence="3" id="KW-1185">Reference proteome</keyword>
<dbReference type="Gene3D" id="1.10.150.130">
    <property type="match status" value="1"/>
</dbReference>
<dbReference type="InterPro" id="IPR011010">
    <property type="entry name" value="DNA_brk_join_enz"/>
</dbReference>
<protein>
    <submittedName>
        <fullName evidence="2">Uncharacterized protein</fullName>
    </submittedName>
</protein>
<comment type="caution">
    <text evidence="2">The sequence shown here is derived from an EMBL/GenBank/DDBJ whole genome shotgun (WGS) entry which is preliminary data.</text>
</comment>
<organism evidence="2 3">
    <name type="scientific">Lysinibacillus mangiferihumi</name>
    <dbReference type="NCBI Taxonomy" id="1130819"/>
    <lineage>
        <taxon>Bacteria</taxon>
        <taxon>Bacillati</taxon>
        <taxon>Bacillota</taxon>
        <taxon>Bacilli</taxon>
        <taxon>Bacillales</taxon>
        <taxon>Bacillaceae</taxon>
        <taxon>Lysinibacillus</taxon>
    </lineage>
</organism>
<dbReference type="SUPFAM" id="SSF56349">
    <property type="entry name" value="DNA breaking-rejoining enzymes"/>
    <property type="match status" value="1"/>
</dbReference>
<proteinExistence type="predicted"/>
<evidence type="ECO:0000313" key="2">
    <source>
        <dbReference type="EMBL" id="TKI53774.1"/>
    </source>
</evidence>
<accession>A0A4U2Y1B0</accession>
<reference evidence="2 3" key="1">
    <citation type="submission" date="2019-04" db="EMBL/GenBank/DDBJ databases">
        <title>Lysinibacillus genome sequencing.</title>
        <authorList>
            <person name="Dunlap C."/>
        </authorList>
    </citation>
    <scope>NUCLEOTIDE SEQUENCE [LARGE SCALE GENOMIC DNA]</scope>
    <source>
        <strain evidence="2 3">CCTCC AB 2010389</strain>
    </source>
</reference>
<dbReference type="GO" id="GO:0003677">
    <property type="term" value="F:DNA binding"/>
    <property type="evidence" value="ECO:0007669"/>
    <property type="project" value="UniProtKB-KW"/>
</dbReference>
<gene>
    <name evidence="2" type="ORF">FC756_22345</name>
</gene>
<dbReference type="InterPro" id="IPR010998">
    <property type="entry name" value="Integrase_recombinase_N"/>
</dbReference>
<sequence length="101" mass="11877">MSQISTSGKYQLKSKKINVIQNKIKPLIGKKKLSTLDKESYKRNFIWPLLKQYKPSSVRYYHLIFNTAINAAVDSEIISRNRFNKVNFHEDDYDKPNVLNI</sequence>
<dbReference type="RefSeq" id="WP_107894290.1">
    <property type="nucleotide sequence ID" value="NZ_PYWM01000002.1"/>
</dbReference>
<dbReference type="AlphaFoldDB" id="A0A4U2Y1B0"/>
<dbReference type="EMBL" id="SZPU01000102">
    <property type="protein sequence ID" value="TKI53774.1"/>
    <property type="molecule type" value="Genomic_DNA"/>
</dbReference>
<keyword evidence="1" id="KW-0238">DNA-binding</keyword>
<dbReference type="Proteomes" id="UP000308744">
    <property type="component" value="Unassembled WGS sequence"/>
</dbReference>